<feature type="transmembrane region" description="Helical" evidence="8">
    <location>
        <begin position="123"/>
        <end position="144"/>
    </location>
</feature>
<feature type="transmembrane region" description="Helical" evidence="8">
    <location>
        <begin position="66"/>
        <end position="84"/>
    </location>
</feature>
<keyword evidence="12" id="KW-1185">Reference proteome</keyword>
<name>A0A5N7B4M2_9EURO</name>
<dbReference type="InterPro" id="IPR018047">
    <property type="entry name" value="Ammonium_transpt_CS"/>
</dbReference>
<dbReference type="NCBIfam" id="TIGR00836">
    <property type="entry name" value="amt"/>
    <property type="match status" value="1"/>
</dbReference>
<feature type="transmembrane region" description="Helical" evidence="8">
    <location>
        <begin position="287"/>
        <end position="304"/>
    </location>
</feature>
<keyword evidence="7 8" id="KW-0924">Ammonia transport</keyword>
<dbReference type="Gene3D" id="1.10.3430.10">
    <property type="entry name" value="Ammonium transporter AmtB like domains"/>
    <property type="match status" value="1"/>
</dbReference>
<keyword evidence="5 8" id="KW-1133">Transmembrane helix</keyword>
<evidence type="ECO:0000256" key="8">
    <source>
        <dbReference type="RuleBase" id="RU362002"/>
    </source>
</evidence>
<keyword evidence="3 8" id="KW-0813">Transport</keyword>
<feature type="transmembrane region" description="Helical" evidence="8">
    <location>
        <begin position="255"/>
        <end position="275"/>
    </location>
</feature>
<evidence type="ECO:0000256" key="7">
    <source>
        <dbReference type="ARBA" id="ARBA00023177"/>
    </source>
</evidence>
<dbReference type="SUPFAM" id="SSF111352">
    <property type="entry name" value="Ammonium transporter"/>
    <property type="match status" value="1"/>
</dbReference>
<gene>
    <name evidence="11" type="ORF">BDV26DRAFT_240755</name>
</gene>
<dbReference type="FunFam" id="1.10.3430.10:FF:000003">
    <property type="entry name" value="Ammonium transporter"/>
    <property type="match status" value="1"/>
</dbReference>
<feature type="domain" description="Ammonium transporter AmtB-like" evidence="10">
    <location>
        <begin position="34"/>
        <end position="439"/>
    </location>
</feature>
<evidence type="ECO:0000256" key="3">
    <source>
        <dbReference type="ARBA" id="ARBA00022448"/>
    </source>
</evidence>
<evidence type="ECO:0000256" key="1">
    <source>
        <dbReference type="ARBA" id="ARBA00004141"/>
    </source>
</evidence>
<accession>A0A5N7B4M2</accession>
<dbReference type="GO" id="GO:0008519">
    <property type="term" value="F:ammonium channel activity"/>
    <property type="evidence" value="ECO:0007669"/>
    <property type="project" value="InterPro"/>
</dbReference>
<dbReference type="Proteomes" id="UP000326198">
    <property type="component" value="Unassembled WGS sequence"/>
</dbReference>
<feature type="compositionally biased region" description="Polar residues" evidence="9">
    <location>
        <begin position="463"/>
        <end position="478"/>
    </location>
</feature>
<dbReference type="InterPro" id="IPR024041">
    <property type="entry name" value="NH4_transpt_AmtB-like_dom"/>
</dbReference>
<dbReference type="InterPro" id="IPR001905">
    <property type="entry name" value="Ammonium_transpt"/>
</dbReference>
<dbReference type="GO" id="GO:0005886">
    <property type="term" value="C:plasma membrane"/>
    <property type="evidence" value="ECO:0007669"/>
    <property type="project" value="UniProtKB-SubCell"/>
</dbReference>
<feature type="transmembrane region" description="Helical" evidence="8">
    <location>
        <begin position="226"/>
        <end position="243"/>
    </location>
</feature>
<keyword evidence="4 8" id="KW-0812">Transmembrane</keyword>
<keyword evidence="6 8" id="KW-0472">Membrane</keyword>
<dbReference type="EMBL" id="ML736243">
    <property type="protein sequence ID" value="KAE8376319.1"/>
    <property type="molecule type" value="Genomic_DNA"/>
</dbReference>
<dbReference type="PANTHER" id="PTHR43029:SF10">
    <property type="entry name" value="AMMONIUM TRANSPORTER MEP2"/>
    <property type="match status" value="1"/>
</dbReference>
<organism evidence="11 12">
    <name type="scientific">Aspergillus bertholletiae</name>
    <dbReference type="NCBI Taxonomy" id="1226010"/>
    <lineage>
        <taxon>Eukaryota</taxon>
        <taxon>Fungi</taxon>
        <taxon>Dikarya</taxon>
        <taxon>Ascomycota</taxon>
        <taxon>Pezizomycotina</taxon>
        <taxon>Eurotiomycetes</taxon>
        <taxon>Eurotiomycetidae</taxon>
        <taxon>Eurotiales</taxon>
        <taxon>Aspergillaceae</taxon>
        <taxon>Aspergillus</taxon>
        <taxon>Aspergillus subgen. Circumdati</taxon>
    </lineage>
</organism>
<comment type="subcellular location">
    <subcellularLocation>
        <location evidence="8">Cell membrane</location>
        <topology evidence="8">Multi-pass membrane protein</topology>
    </subcellularLocation>
    <subcellularLocation>
        <location evidence="1">Membrane</location>
        <topology evidence="1">Multi-pass membrane protein</topology>
    </subcellularLocation>
</comment>
<sequence length="478" mass="51067">MAEYPVAYNGSETGNGGDSLTEDLNIYYSSGDIAWVIVSTALVLLMIPGVGFFYSGLARRKSALSLLWLSIMSVGIVSFQWFFWGYSLAFSHTAGKYIGDLNNFGFKGVLGAPSVGSDKVPDLLFAVFQGMFACITVALAVGAVAERGRMLPCMVFSFVWTTIIYDPLACWTWNSSGWVANLGGLDFAGGTPVHIASGCTALAYSLMLGKRRGHGTHELNYRPHNVTHVVIGTVFLWVGWFGFNAGSALSANLRAVMAAVVTNLAAAVGGVTWCILDYRLERKWSTVGFCSGVIAGLVAITPASGFVTPWASFIFGVVGAVACNYATKLKYVIKVDDALDIFAVHGIGGLVGNLLTGIFAADYIAHLDGSTTIDGGWINHNYIQLAYQLADSVTGMAYSFFGSCIILFIINLIPGLSLRIPEEDEIMGIDDAEIGEFAYDYVEITRDVISSANSENGEAASKRSLTPTGNETTIEAKA</sequence>
<comment type="similarity">
    <text evidence="2 8">Belongs to the ammonia transporter channel (TC 1.A.11.2) family.</text>
</comment>
<evidence type="ECO:0000256" key="2">
    <source>
        <dbReference type="ARBA" id="ARBA00005887"/>
    </source>
</evidence>
<reference evidence="11 12" key="1">
    <citation type="submission" date="2019-04" db="EMBL/GenBank/DDBJ databases">
        <title>Friends and foes A comparative genomics studyof 23 Aspergillus species from section Flavi.</title>
        <authorList>
            <consortium name="DOE Joint Genome Institute"/>
            <person name="Kjaerbolling I."/>
            <person name="Vesth T."/>
            <person name="Frisvad J.C."/>
            <person name="Nybo J.L."/>
            <person name="Theobald S."/>
            <person name="Kildgaard S."/>
            <person name="Isbrandt T."/>
            <person name="Kuo A."/>
            <person name="Sato A."/>
            <person name="Lyhne E.K."/>
            <person name="Kogle M.E."/>
            <person name="Wiebenga A."/>
            <person name="Kun R.S."/>
            <person name="Lubbers R.J."/>
            <person name="Makela M.R."/>
            <person name="Barry K."/>
            <person name="Chovatia M."/>
            <person name="Clum A."/>
            <person name="Daum C."/>
            <person name="Haridas S."/>
            <person name="He G."/>
            <person name="LaButti K."/>
            <person name="Lipzen A."/>
            <person name="Mondo S."/>
            <person name="Riley R."/>
            <person name="Salamov A."/>
            <person name="Simmons B.A."/>
            <person name="Magnuson J.K."/>
            <person name="Henrissat B."/>
            <person name="Mortensen U.H."/>
            <person name="Larsen T.O."/>
            <person name="Devries R.P."/>
            <person name="Grigoriev I.V."/>
            <person name="Machida M."/>
            <person name="Baker S.E."/>
            <person name="Andersen M.R."/>
        </authorList>
    </citation>
    <scope>NUCLEOTIDE SEQUENCE [LARGE SCALE GENOMIC DNA]</scope>
    <source>
        <strain evidence="11 12">IBT 29228</strain>
    </source>
</reference>
<dbReference type="OrthoDB" id="534912at2759"/>
<proteinExistence type="inferred from homology"/>
<feature type="transmembrane region" description="Helical" evidence="8">
    <location>
        <begin position="188"/>
        <end position="206"/>
    </location>
</feature>
<dbReference type="Pfam" id="PF00909">
    <property type="entry name" value="Ammonium_transp"/>
    <property type="match status" value="1"/>
</dbReference>
<dbReference type="PANTHER" id="PTHR43029">
    <property type="entry name" value="AMMONIUM TRANSPORTER MEP2"/>
    <property type="match status" value="1"/>
</dbReference>
<evidence type="ECO:0000256" key="6">
    <source>
        <dbReference type="ARBA" id="ARBA00023136"/>
    </source>
</evidence>
<feature type="region of interest" description="Disordered" evidence="9">
    <location>
        <begin position="455"/>
        <end position="478"/>
    </location>
</feature>
<evidence type="ECO:0000313" key="11">
    <source>
        <dbReference type="EMBL" id="KAE8376319.1"/>
    </source>
</evidence>
<dbReference type="AlphaFoldDB" id="A0A5N7B4M2"/>
<evidence type="ECO:0000259" key="10">
    <source>
        <dbReference type="Pfam" id="PF00909"/>
    </source>
</evidence>
<protein>
    <recommendedName>
        <fullName evidence="8">Ammonium transporter</fullName>
    </recommendedName>
</protein>
<evidence type="ECO:0000313" key="12">
    <source>
        <dbReference type="Proteomes" id="UP000326198"/>
    </source>
</evidence>
<feature type="transmembrane region" description="Helical" evidence="8">
    <location>
        <begin position="310"/>
        <end position="327"/>
    </location>
</feature>
<dbReference type="PROSITE" id="PS01219">
    <property type="entry name" value="AMMONIUM_TRANSP"/>
    <property type="match status" value="1"/>
</dbReference>
<feature type="transmembrane region" description="Helical" evidence="8">
    <location>
        <begin position="395"/>
        <end position="413"/>
    </location>
</feature>
<feature type="transmembrane region" description="Helical" evidence="8">
    <location>
        <begin position="151"/>
        <end position="168"/>
    </location>
</feature>
<evidence type="ECO:0000256" key="4">
    <source>
        <dbReference type="ARBA" id="ARBA00022692"/>
    </source>
</evidence>
<evidence type="ECO:0000256" key="5">
    <source>
        <dbReference type="ARBA" id="ARBA00022989"/>
    </source>
</evidence>
<dbReference type="InterPro" id="IPR029020">
    <property type="entry name" value="Ammonium/urea_transptr"/>
</dbReference>
<evidence type="ECO:0000256" key="9">
    <source>
        <dbReference type="SAM" id="MobiDB-lite"/>
    </source>
</evidence>
<feature type="transmembrane region" description="Helical" evidence="8">
    <location>
        <begin position="339"/>
        <end position="361"/>
    </location>
</feature>
<feature type="transmembrane region" description="Helical" evidence="8">
    <location>
        <begin position="33"/>
        <end position="54"/>
    </location>
</feature>